<gene>
    <name evidence="2" type="primary">spoIIIAG</name>
    <name evidence="2" type="ORF">IC621_01025</name>
</gene>
<organism evidence="2 3">
    <name type="scientific">Metabacillus arenae</name>
    <dbReference type="NCBI Taxonomy" id="2771434"/>
    <lineage>
        <taxon>Bacteria</taxon>
        <taxon>Bacillati</taxon>
        <taxon>Bacillota</taxon>
        <taxon>Bacilli</taxon>
        <taxon>Bacillales</taxon>
        <taxon>Bacillaceae</taxon>
        <taxon>Metabacillus</taxon>
    </lineage>
</organism>
<dbReference type="RefSeq" id="WP_191154841.1">
    <property type="nucleotide sequence ID" value="NZ_JACXAI010000001.1"/>
</dbReference>
<comment type="caution">
    <text evidence="2">The sequence shown here is derived from an EMBL/GenBank/DDBJ whole genome shotgun (WGS) entry which is preliminary data.</text>
</comment>
<accession>A0A926RZ82</accession>
<reference evidence="2" key="1">
    <citation type="submission" date="2020-09" db="EMBL/GenBank/DDBJ databases">
        <title>A novel bacterium of genus Bacillus, isolated from South China Sea.</title>
        <authorList>
            <person name="Huang H."/>
            <person name="Mo K."/>
            <person name="Hu Y."/>
        </authorList>
    </citation>
    <scope>NUCLEOTIDE SEQUENCE</scope>
    <source>
        <strain evidence="2">IB182487</strain>
    </source>
</reference>
<proteinExistence type="predicted"/>
<evidence type="ECO:0000313" key="3">
    <source>
        <dbReference type="Proteomes" id="UP000626844"/>
    </source>
</evidence>
<protein>
    <submittedName>
        <fullName evidence="2">Stage III sporulation protein AG</fullName>
    </submittedName>
</protein>
<dbReference type="InterPro" id="IPR014195">
    <property type="entry name" value="Spore_III_AG"/>
</dbReference>
<feature type="transmembrane region" description="Helical" evidence="1">
    <location>
        <begin position="30"/>
        <end position="50"/>
    </location>
</feature>
<dbReference type="EMBL" id="JACXAI010000001">
    <property type="protein sequence ID" value="MBD1378799.1"/>
    <property type="molecule type" value="Genomic_DNA"/>
</dbReference>
<keyword evidence="1" id="KW-0812">Transmembrane</keyword>
<keyword evidence="1" id="KW-0472">Membrane</keyword>
<evidence type="ECO:0000256" key="1">
    <source>
        <dbReference type="SAM" id="Phobius"/>
    </source>
</evidence>
<dbReference type="NCBIfam" id="TIGR02830">
    <property type="entry name" value="spore_III_AG"/>
    <property type="match status" value="1"/>
</dbReference>
<dbReference type="Proteomes" id="UP000626844">
    <property type="component" value="Unassembled WGS sequence"/>
</dbReference>
<name>A0A926RZ82_9BACI</name>
<sequence length="224" mass="24749">MDNKKNFLDKLKQLFSPPQTEGENKKLSKFHYLIIVFVIGIAFMLVGNLLTKDEEASSSLPAANFESEEAKEDKEVFKQTKGGDSITIGDYEKEYENQLKDTLETIIGVDDVSVVVNVDASSLKVLEKNRVTQSQVTNETDKGGGERKVEDQSIDEQVVIIRDGENESPIVLQTKKPEIRGVLVVAKGADNVQIKKTIVEAVTRSLGVASHRVAVAPKKMKEDS</sequence>
<keyword evidence="3" id="KW-1185">Reference proteome</keyword>
<evidence type="ECO:0000313" key="2">
    <source>
        <dbReference type="EMBL" id="MBD1378799.1"/>
    </source>
</evidence>
<keyword evidence="1" id="KW-1133">Transmembrane helix</keyword>
<dbReference type="AlphaFoldDB" id="A0A926RZ82"/>